<dbReference type="EMBL" id="JBHFFA010000007">
    <property type="protein sequence ID" value="KAL2613459.1"/>
    <property type="molecule type" value="Genomic_DNA"/>
</dbReference>
<feature type="region of interest" description="Disordered" evidence="1">
    <location>
        <begin position="1"/>
        <end position="25"/>
    </location>
</feature>
<sequence length="99" mass="11167">MAREILTRSGPPQEGTPTVATHDTSQLKRPLFNSATIRSQFRGMDTLGQHYLARRMQHKFTLVASVPGVYCVDLIPPFPCRRLVKDGIFTAVSFDSLYR</sequence>
<organism evidence="2 3">
    <name type="scientific">Riccia fluitans</name>
    <dbReference type="NCBI Taxonomy" id="41844"/>
    <lineage>
        <taxon>Eukaryota</taxon>
        <taxon>Viridiplantae</taxon>
        <taxon>Streptophyta</taxon>
        <taxon>Embryophyta</taxon>
        <taxon>Marchantiophyta</taxon>
        <taxon>Marchantiopsida</taxon>
        <taxon>Marchantiidae</taxon>
        <taxon>Marchantiales</taxon>
        <taxon>Ricciaceae</taxon>
        <taxon>Riccia</taxon>
    </lineage>
</organism>
<feature type="compositionally biased region" description="Polar residues" evidence="1">
    <location>
        <begin position="15"/>
        <end position="24"/>
    </location>
</feature>
<name>A0ABD1XWY1_9MARC</name>
<accession>A0ABD1XWY1</accession>
<protein>
    <submittedName>
        <fullName evidence="2">Uncharacterized protein</fullName>
    </submittedName>
</protein>
<proteinExistence type="predicted"/>
<keyword evidence="3" id="KW-1185">Reference proteome</keyword>
<evidence type="ECO:0000313" key="3">
    <source>
        <dbReference type="Proteomes" id="UP001605036"/>
    </source>
</evidence>
<dbReference type="AlphaFoldDB" id="A0ABD1XWY1"/>
<gene>
    <name evidence="2" type="ORF">R1flu_025151</name>
</gene>
<evidence type="ECO:0000313" key="2">
    <source>
        <dbReference type="EMBL" id="KAL2613459.1"/>
    </source>
</evidence>
<comment type="caution">
    <text evidence="2">The sequence shown here is derived from an EMBL/GenBank/DDBJ whole genome shotgun (WGS) entry which is preliminary data.</text>
</comment>
<reference evidence="2 3" key="1">
    <citation type="submission" date="2024-09" db="EMBL/GenBank/DDBJ databases">
        <title>Chromosome-scale assembly of Riccia fluitans.</title>
        <authorList>
            <person name="Paukszto L."/>
            <person name="Sawicki J."/>
            <person name="Karawczyk K."/>
            <person name="Piernik-Szablinska J."/>
            <person name="Szczecinska M."/>
            <person name="Mazdziarz M."/>
        </authorList>
    </citation>
    <scope>NUCLEOTIDE SEQUENCE [LARGE SCALE GENOMIC DNA]</scope>
    <source>
        <strain evidence="2">Rf_01</strain>
        <tissue evidence="2">Aerial parts of the thallus</tissue>
    </source>
</reference>
<evidence type="ECO:0000256" key="1">
    <source>
        <dbReference type="SAM" id="MobiDB-lite"/>
    </source>
</evidence>
<dbReference type="Proteomes" id="UP001605036">
    <property type="component" value="Unassembled WGS sequence"/>
</dbReference>